<accession>A0AAU9CKK9</accession>
<proteinExistence type="predicted"/>
<sequence length="154" mass="18134">MIVYLSDFIRTGVFGKIRLGLRKDEIEALGLTPDMWLNKMNKETSPIWRYGNLELHFDDRKHLSGIFNDYIHDIQGGNRITIVNHWKKVPTLSDILEELNRIEKDYTKQTNEYGTITLELLNRVYFMFESEQENTVETKKEDPNLYSLVAFGTK</sequence>
<name>A0AAU9CKK9_9BACT</name>
<reference evidence="1 2" key="1">
    <citation type="submission" date="2021-12" db="EMBL/GenBank/DDBJ databases">
        <title>Genome sequencing of bacteria with rrn-lacking chromosome and rrn-plasmid.</title>
        <authorList>
            <person name="Anda M."/>
            <person name="Iwasaki W."/>
        </authorList>
    </citation>
    <scope>NUCLEOTIDE SEQUENCE [LARGE SCALE GENOMIC DNA]</scope>
    <source>
        <strain evidence="1 2">DSM 100852</strain>
    </source>
</reference>
<dbReference type="Proteomes" id="UP001348817">
    <property type="component" value="Chromosome"/>
</dbReference>
<dbReference type="EMBL" id="AP025314">
    <property type="protein sequence ID" value="BDD09496.1"/>
    <property type="molecule type" value="Genomic_DNA"/>
</dbReference>
<gene>
    <name evidence="1" type="ORF">FUAX_19280</name>
</gene>
<dbReference type="KEGG" id="fax:FUAX_19280"/>
<evidence type="ECO:0000313" key="2">
    <source>
        <dbReference type="Proteomes" id="UP001348817"/>
    </source>
</evidence>
<organism evidence="1 2">
    <name type="scientific">Fulvitalea axinellae</name>
    <dbReference type="NCBI Taxonomy" id="1182444"/>
    <lineage>
        <taxon>Bacteria</taxon>
        <taxon>Pseudomonadati</taxon>
        <taxon>Bacteroidota</taxon>
        <taxon>Cytophagia</taxon>
        <taxon>Cytophagales</taxon>
        <taxon>Persicobacteraceae</taxon>
        <taxon>Fulvitalea</taxon>
    </lineage>
</organism>
<dbReference type="RefSeq" id="WP_338391096.1">
    <property type="nucleotide sequence ID" value="NZ_AP025314.1"/>
</dbReference>
<dbReference type="AlphaFoldDB" id="A0AAU9CKK9"/>
<evidence type="ECO:0000313" key="1">
    <source>
        <dbReference type="EMBL" id="BDD09496.1"/>
    </source>
</evidence>
<protein>
    <submittedName>
        <fullName evidence="1">Uncharacterized protein</fullName>
    </submittedName>
</protein>
<keyword evidence="2" id="KW-1185">Reference proteome</keyword>